<dbReference type="EMBL" id="AEXN01000011">
    <property type="protein sequence ID" value="EGC84455.1"/>
    <property type="molecule type" value="Genomic_DNA"/>
</dbReference>
<evidence type="ECO:0000313" key="1">
    <source>
        <dbReference type="EMBL" id="EGC84455.1"/>
    </source>
</evidence>
<name>F0GZA2_9FIRM</name>
<protein>
    <submittedName>
        <fullName evidence="1">Uncharacterized protein</fullName>
    </submittedName>
</protein>
<keyword evidence="2" id="KW-1185">Reference proteome</keyword>
<accession>F0GZA2</accession>
<proteinExistence type="predicted"/>
<reference evidence="1 2" key="1">
    <citation type="submission" date="2011-01" db="EMBL/GenBank/DDBJ databases">
        <authorList>
            <person name="Durkin A.S."/>
            <person name="Madupu R."/>
            <person name="Torralba M."/>
            <person name="Gillis M."/>
            <person name="Methe B."/>
            <person name="Sutton G."/>
            <person name="Nelson K.E."/>
        </authorList>
    </citation>
    <scope>NUCLEOTIDE SEQUENCE [LARGE SCALE GENOMIC DNA]</scope>
    <source>
        <strain evidence="1 2">ACS-025-V-Sch4</strain>
    </source>
</reference>
<organism evidence="1 2">
    <name type="scientific">Anaerococcus hydrogenalis ACS-025-V-Sch4</name>
    <dbReference type="NCBI Taxonomy" id="879306"/>
    <lineage>
        <taxon>Bacteria</taxon>
        <taxon>Bacillati</taxon>
        <taxon>Bacillota</taxon>
        <taxon>Tissierellia</taxon>
        <taxon>Tissierellales</taxon>
        <taxon>Peptoniphilaceae</taxon>
        <taxon>Anaerococcus</taxon>
    </lineage>
</organism>
<gene>
    <name evidence="1" type="ORF">HMPREF9246_0584</name>
</gene>
<evidence type="ECO:0000313" key="2">
    <source>
        <dbReference type="Proteomes" id="UP000005277"/>
    </source>
</evidence>
<dbReference type="RefSeq" id="WP_004816609.1">
    <property type="nucleotide sequence ID" value="NZ_AEXN01000011.1"/>
</dbReference>
<sequence>MENSNYPNKLKSIAKDLSEYIKVIDDKKSLIKFVLSKAKEKN</sequence>
<dbReference type="AlphaFoldDB" id="F0GZA2"/>
<dbReference type="Proteomes" id="UP000005277">
    <property type="component" value="Unassembled WGS sequence"/>
</dbReference>
<comment type="caution">
    <text evidence="1">The sequence shown here is derived from an EMBL/GenBank/DDBJ whole genome shotgun (WGS) entry which is preliminary data.</text>
</comment>